<sequence>MLLVKGLAFALKCAPDSKPLNSAIDSSKVMRKLRKMVEHSLSKFASEYKSHAVVEGNEAPLTLQATLSAVDCLSDTLASKAIELQNEIVAQLEAAAQSYVAQGRPIGWKLRKFLLVNFPDRYKELSITSWLEESVEAGTEDSIYELVEAFIKVNNQATKVRLLTTLVHGEKLTAGSLGALLAIKKTIELQAPNPSLTKDDDEVIDIAAIHGQLAPLLTKTETIQHFNHLSDILLLLLDKHANSTTQFGIELTLTSVIDVCSPQGPNLPEAKAAGQVYDKSYKLVAAIIKRHRRRLEGHFPILLATLQAMLRVLLADPNSTSQAHRQHPHSQQAKRPYPPWLSSRLQARHAARFARLLTLVCEPSAASVASSSSSSSSSRSSSSHQQQQQLDSATDAAKRTAGQDMYVVLETYIKLQLEGGGADVPRDVRKALETGVYAILDVTPQGGRRVLGDSLDANGRALFRQLYVDYKKFGRWSGV</sequence>
<evidence type="ECO:0000313" key="3">
    <source>
        <dbReference type="EMBL" id="EMR72304.1"/>
    </source>
</evidence>
<dbReference type="PANTHER" id="PTHR15682">
    <property type="entry name" value="UNHEALTHY RIBOSOME BIOGENESIS PROTEIN 2 HOMOLOG"/>
    <property type="match status" value="1"/>
</dbReference>
<dbReference type="PANTHER" id="PTHR15682:SF2">
    <property type="entry name" value="UNHEALTHY RIBOSOME BIOGENESIS PROTEIN 2 HOMOLOG"/>
    <property type="match status" value="1"/>
</dbReference>
<evidence type="ECO:0000313" key="4">
    <source>
        <dbReference type="Proteomes" id="UP000012174"/>
    </source>
</evidence>
<gene>
    <name evidence="3" type="ORF">UCREL1_642</name>
</gene>
<accession>M7T080</accession>
<protein>
    <submittedName>
        <fullName evidence="3">Putative urb2 npa2 family protein</fullName>
    </submittedName>
</protein>
<dbReference type="GO" id="GO:0042254">
    <property type="term" value="P:ribosome biogenesis"/>
    <property type="evidence" value="ECO:0007669"/>
    <property type="project" value="TreeGrafter"/>
</dbReference>
<dbReference type="STRING" id="1287681.M7T080"/>
<feature type="compositionally biased region" description="Polar residues" evidence="1">
    <location>
        <begin position="319"/>
        <end position="333"/>
    </location>
</feature>
<dbReference type="HOGENOM" id="CLU_569904_0_0_1"/>
<dbReference type="InterPro" id="IPR018849">
    <property type="entry name" value="Urb2/Npa2_C"/>
</dbReference>
<dbReference type="InterPro" id="IPR052609">
    <property type="entry name" value="Ribosome_Biogenesis_Reg"/>
</dbReference>
<dbReference type="eggNOG" id="ENOG502QTEB">
    <property type="taxonomic scope" value="Eukaryota"/>
</dbReference>
<feature type="compositionally biased region" description="Low complexity" evidence="1">
    <location>
        <begin position="368"/>
        <end position="383"/>
    </location>
</feature>
<feature type="region of interest" description="Disordered" evidence="1">
    <location>
        <begin position="368"/>
        <end position="396"/>
    </location>
</feature>
<dbReference type="OrthoDB" id="160374at2759"/>
<evidence type="ECO:0000259" key="2">
    <source>
        <dbReference type="Pfam" id="PF10441"/>
    </source>
</evidence>
<keyword evidence="4" id="KW-1185">Reference proteome</keyword>
<dbReference type="Proteomes" id="UP000012174">
    <property type="component" value="Unassembled WGS sequence"/>
</dbReference>
<organism evidence="3 4">
    <name type="scientific">Eutypa lata (strain UCR-EL1)</name>
    <name type="common">Grapevine dieback disease fungus</name>
    <name type="synonym">Eutypa armeniacae</name>
    <dbReference type="NCBI Taxonomy" id="1287681"/>
    <lineage>
        <taxon>Eukaryota</taxon>
        <taxon>Fungi</taxon>
        <taxon>Dikarya</taxon>
        <taxon>Ascomycota</taxon>
        <taxon>Pezizomycotina</taxon>
        <taxon>Sordariomycetes</taxon>
        <taxon>Xylariomycetidae</taxon>
        <taxon>Xylariales</taxon>
        <taxon>Diatrypaceae</taxon>
        <taxon>Eutypa</taxon>
    </lineage>
</organism>
<name>M7T080_EUTLA</name>
<dbReference type="Pfam" id="PF10441">
    <property type="entry name" value="Urb2"/>
    <property type="match status" value="1"/>
</dbReference>
<feature type="domain" description="Nucleolar 27S pre-rRNA processing Urb2/Npa2 C-terminal" evidence="2">
    <location>
        <begin position="229"/>
        <end position="478"/>
    </location>
</feature>
<dbReference type="AlphaFoldDB" id="M7T080"/>
<dbReference type="KEGG" id="ela:UCREL1_642"/>
<feature type="region of interest" description="Disordered" evidence="1">
    <location>
        <begin position="319"/>
        <end position="338"/>
    </location>
</feature>
<evidence type="ECO:0000256" key="1">
    <source>
        <dbReference type="SAM" id="MobiDB-lite"/>
    </source>
</evidence>
<dbReference type="EMBL" id="KB705477">
    <property type="protein sequence ID" value="EMR72304.1"/>
    <property type="molecule type" value="Genomic_DNA"/>
</dbReference>
<reference evidence="4" key="1">
    <citation type="journal article" date="2013" name="Genome Announc.">
        <title>Draft genome sequence of the grapevine dieback fungus Eutypa lata UCR-EL1.</title>
        <authorList>
            <person name="Blanco-Ulate B."/>
            <person name="Rolshausen P.E."/>
            <person name="Cantu D."/>
        </authorList>
    </citation>
    <scope>NUCLEOTIDE SEQUENCE [LARGE SCALE GENOMIC DNA]</scope>
    <source>
        <strain evidence="4">UCR-EL1</strain>
    </source>
</reference>
<dbReference type="GO" id="GO:0005730">
    <property type="term" value="C:nucleolus"/>
    <property type="evidence" value="ECO:0007669"/>
    <property type="project" value="TreeGrafter"/>
</dbReference>
<proteinExistence type="predicted"/>